<evidence type="ECO:0000313" key="1">
    <source>
        <dbReference type="EMBL" id="OMJ30303.1"/>
    </source>
</evidence>
<protein>
    <recommendedName>
        <fullName evidence="3">Reverse transcriptase/retrotransposon-derived protein RNase H-like domain-containing protein</fullName>
    </recommendedName>
</protein>
<dbReference type="OrthoDB" id="2286407at2759"/>
<proteinExistence type="predicted"/>
<name>A0A1R1YTT9_9FUNG</name>
<comment type="caution">
    <text evidence="1">The sequence shown here is derived from an EMBL/GenBank/DDBJ whole genome shotgun (WGS) entry which is preliminary data.</text>
</comment>
<evidence type="ECO:0000313" key="2">
    <source>
        <dbReference type="Proteomes" id="UP000187429"/>
    </source>
</evidence>
<reference evidence="2" key="1">
    <citation type="submission" date="2017-01" db="EMBL/GenBank/DDBJ databases">
        <authorList>
            <person name="Wang Y."/>
            <person name="White M."/>
            <person name="Kvist S."/>
            <person name="Moncalvo J.-M."/>
        </authorList>
    </citation>
    <scope>NUCLEOTIDE SEQUENCE [LARGE SCALE GENOMIC DNA]</scope>
    <source>
        <strain evidence="2">ID-206-W2</strain>
    </source>
</reference>
<accession>A0A1R1YTT9</accession>
<dbReference type="Proteomes" id="UP000187429">
    <property type="component" value="Unassembled WGS sequence"/>
</dbReference>
<dbReference type="EMBL" id="LSSM01000033">
    <property type="protein sequence ID" value="OMJ30303.1"/>
    <property type="molecule type" value="Genomic_DNA"/>
</dbReference>
<organism evidence="1 2">
    <name type="scientific">Smittium culicis</name>
    <dbReference type="NCBI Taxonomy" id="133412"/>
    <lineage>
        <taxon>Eukaryota</taxon>
        <taxon>Fungi</taxon>
        <taxon>Fungi incertae sedis</taxon>
        <taxon>Zoopagomycota</taxon>
        <taxon>Kickxellomycotina</taxon>
        <taxon>Harpellomycetes</taxon>
        <taxon>Harpellales</taxon>
        <taxon>Legeriomycetaceae</taxon>
        <taxon>Smittium</taxon>
    </lineage>
</organism>
<dbReference type="SUPFAM" id="SSF56672">
    <property type="entry name" value="DNA/RNA polymerases"/>
    <property type="match status" value="1"/>
</dbReference>
<dbReference type="AlphaFoldDB" id="A0A1R1YTT9"/>
<gene>
    <name evidence="1" type="ORF">AYI69_g155</name>
</gene>
<evidence type="ECO:0008006" key="3">
    <source>
        <dbReference type="Google" id="ProtNLM"/>
    </source>
</evidence>
<keyword evidence="2" id="KW-1185">Reference proteome</keyword>
<dbReference type="InterPro" id="IPR043502">
    <property type="entry name" value="DNA/RNA_pol_sf"/>
</dbReference>
<sequence>MESIFRLLKETKIIWCEDCQLEFEADLEILKKDPVLKQPDFEYQFSSGDGSFHPVYYYSRKLTPAERNYSS</sequence>